<keyword evidence="3" id="KW-1185">Reference proteome</keyword>
<accession>A0A7M1S215</accession>
<feature type="transmembrane region" description="Helical" evidence="1">
    <location>
        <begin position="101"/>
        <end position="125"/>
    </location>
</feature>
<evidence type="ECO:0000313" key="3">
    <source>
        <dbReference type="Proteomes" id="UP000595074"/>
    </source>
</evidence>
<evidence type="ECO:0000313" key="2">
    <source>
        <dbReference type="EMBL" id="QOR61081.1"/>
    </source>
</evidence>
<feature type="transmembrane region" description="Helical" evidence="1">
    <location>
        <begin position="12"/>
        <end position="45"/>
    </location>
</feature>
<evidence type="ECO:0000256" key="1">
    <source>
        <dbReference type="SAM" id="Phobius"/>
    </source>
</evidence>
<feature type="transmembrane region" description="Helical" evidence="1">
    <location>
        <begin position="131"/>
        <end position="150"/>
    </location>
</feature>
<dbReference type="RefSeq" id="WP_197547753.1">
    <property type="nucleotide sequence ID" value="NZ_CP063164.1"/>
</dbReference>
<dbReference type="Proteomes" id="UP000595074">
    <property type="component" value="Chromosome"/>
</dbReference>
<dbReference type="KEGG" id="sinu:IMZ28_06320"/>
<reference evidence="2 3" key="1">
    <citation type="submission" date="2020-10" db="EMBL/GenBank/DDBJ databases">
        <title>The genome of sulfurovum sp.</title>
        <authorList>
            <person name="Xie S."/>
            <person name="Shao Z."/>
            <person name="Jiang L."/>
        </authorList>
    </citation>
    <scope>NUCLEOTIDE SEQUENCE [LARGE SCALE GENOMIC DNA]</scope>
    <source>
        <strain evidence="2 3">ST-419</strain>
    </source>
</reference>
<dbReference type="AlphaFoldDB" id="A0A7M1S215"/>
<keyword evidence="1" id="KW-0812">Transmembrane</keyword>
<proteinExistence type="predicted"/>
<gene>
    <name evidence="2" type="ORF">IMZ28_06320</name>
</gene>
<protein>
    <submittedName>
        <fullName evidence="2">Uncharacterized protein</fullName>
    </submittedName>
</protein>
<keyword evidence="1" id="KW-0472">Membrane</keyword>
<feature type="transmembrane region" description="Helical" evidence="1">
    <location>
        <begin position="65"/>
        <end position="89"/>
    </location>
</feature>
<dbReference type="EMBL" id="CP063164">
    <property type="protein sequence ID" value="QOR61081.1"/>
    <property type="molecule type" value="Genomic_DNA"/>
</dbReference>
<organism evidence="2 3">
    <name type="scientific">Sulfurovum indicum</name>
    <dbReference type="NCBI Taxonomy" id="2779528"/>
    <lineage>
        <taxon>Bacteria</taxon>
        <taxon>Pseudomonadati</taxon>
        <taxon>Campylobacterota</taxon>
        <taxon>Epsilonproteobacteria</taxon>
        <taxon>Campylobacterales</taxon>
        <taxon>Sulfurovaceae</taxon>
        <taxon>Sulfurovum</taxon>
    </lineage>
</organism>
<name>A0A7M1S215_9BACT</name>
<sequence length="151" mass="17675">MEKTKHFLQKLLLWILIAMFILFYPMLISIYVFLPLFIGIMGYILILGIERGKVSYIAVSLLYMLNMNINLSLPFFLASIATLFVYIFFYPHFIHFRRCKVCTPLLTVLMVDLVYLAFLLSYDFVFQTKNVVLDDILLYPLIVDLLVAVII</sequence>
<keyword evidence="1" id="KW-1133">Transmembrane helix</keyword>